<dbReference type="InterPro" id="IPR016162">
    <property type="entry name" value="Ald_DH_N"/>
</dbReference>
<dbReference type="InterPro" id="IPR016161">
    <property type="entry name" value="Ald_DH/histidinol_DH"/>
</dbReference>
<gene>
    <name evidence="2" type="ORF">GCM10007108_04850</name>
</gene>
<dbReference type="InterPro" id="IPR016163">
    <property type="entry name" value="Ald_DH_C"/>
</dbReference>
<feature type="domain" description="Aldehyde dehydrogenase" evidence="1">
    <location>
        <begin position="204"/>
        <end position="296"/>
    </location>
</feature>
<dbReference type="Gene3D" id="3.40.309.10">
    <property type="entry name" value="Aldehyde Dehydrogenase, Chain A, domain 2"/>
    <property type="match status" value="1"/>
</dbReference>
<keyword evidence="3" id="KW-1185">Reference proteome</keyword>
<dbReference type="Pfam" id="PF00171">
    <property type="entry name" value="Aldedh"/>
    <property type="match status" value="1"/>
</dbReference>
<name>A0AA37BQE4_9ARCH</name>
<dbReference type="Proteomes" id="UP000632195">
    <property type="component" value="Unassembled WGS sequence"/>
</dbReference>
<dbReference type="Gene3D" id="3.40.605.10">
    <property type="entry name" value="Aldehyde Dehydrogenase, Chain A, domain 1"/>
    <property type="match status" value="1"/>
</dbReference>
<proteinExistence type="predicted"/>
<reference evidence="2" key="1">
    <citation type="journal article" date="2014" name="Int. J. Syst. Evol. Microbiol.">
        <title>Complete genome sequence of Corynebacterium casei LMG S-19264T (=DSM 44701T), isolated from a smear-ripened cheese.</title>
        <authorList>
            <consortium name="US DOE Joint Genome Institute (JGI-PGF)"/>
            <person name="Walter F."/>
            <person name="Albersmeier A."/>
            <person name="Kalinowski J."/>
            <person name="Ruckert C."/>
        </authorList>
    </citation>
    <scope>NUCLEOTIDE SEQUENCE</scope>
    <source>
        <strain evidence="2">JCM 13583</strain>
    </source>
</reference>
<evidence type="ECO:0000313" key="3">
    <source>
        <dbReference type="Proteomes" id="UP000632195"/>
    </source>
</evidence>
<dbReference type="EMBL" id="BMNY01000001">
    <property type="protein sequence ID" value="GGM69780.1"/>
    <property type="molecule type" value="Genomic_DNA"/>
</dbReference>
<dbReference type="GO" id="GO:0016620">
    <property type="term" value="F:oxidoreductase activity, acting on the aldehyde or oxo group of donors, NAD or NADP as acceptor"/>
    <property type="evidence" value="ECO:0007669"/>
    <property type="project" value="InterPro"/>
</dbReference>
<evidence type="ECO:0000313" key="2">
    <source>
        <dbReference type="EMBL" id="GGM69780.1"/>
    </source>
</evidence>
<dbReference type="InterPro" id="IPR015590">
    <property type="entry name" value="Aldehyde_DH_dom"/>
</dbReference>
<reference evidence="2" key="2">
    <citation type="submission" date="2022-09" db="EMBL/GenBank/DDBJ databases">
        <authorList>
            <person name="Sun Q."/>
            <person name="Ohkuma M."/>
        </authorList>
    </citation>
    <scope>NUCLEOTIDE SEQUENCE</scope>
    <source>
        <strain evidence="2">JCM 13583</strain>
    </source>
</reference>
<sequence>MRDRFTGEVMGEIEDGDLLLDWRAWQEESCKGLEGLTVEQRMEAVHWIARWLSAQPEEIATELARESGKTVSESKNELLSSSLAMARTASSFSSLLALTGSWKGGERYFSLSSRGPVVCRFDASLPVLGISTPLAVSVLTGSPLAMLCEEGPSITVARILKELPRAGLPVSAFRQCTAAQGVADRATHIDSTLRRDFGSFIGPVKPVVVLVDGDNDRVASDFVDSATFSMGQAWASTGYLFAPQAVFEYVKNRVLEEVEQRMDLQSPQGRLGAFTSERRREAWLGSIQSQVSRGAVPIGPSISWKVPVLEASGLNPERGEPGPYMFLSWYRDLESLGQHIRSLGSSLVYLYTEDEGVARAFFRKGGMSVMLNSPPASVVSLAEMALFSNGSPGPEETILNCVRRRELIFLG</sequence>
<protein>
    <recommendedName>
        <fullName evidence="1">Aldehyde dehydrogenase domain-containing protein</fullName>
    </recommendedName>
</protein>
<organism evidence="2 3">
    <name type="scientific">Thermogymnomonas acidicola</name>
    <dbReference type="NCBI Taxonomy" id="399579"/>
    <lineage>
        <taxon>Archaea</taxon>
        <taxon>Methanobacteriati</taxon>
        <taxon>Thermoplasmatota</taxon>
        <taxon>Thermoplasmata</taxon>
        <taxon>Thermoplasmatales</taxon>
        <taxon>Thermogymnomonas</taxon>
    </lineage>
</organism>
<comment type="caution">
    <text evidence="2">The sequence shown here is derived from an EMBL/GenBank/DDBJ whole genome shotgun (WGS) entry which is preliminary data.</text>
</comment>
<evidence type="ECO:0000259" key="1">
    <source>
        <dbReference type="Pfam" id="PF00171"/>
    </source>
</evidence>
<accession>A0AA37BQE4</accession>
<dbReference type="AlphaFoldDB" id="A0AA37BQE4"/>
<dbReference type="SUPFAM" id="SSF53720">
    <property type="entry name" value="ALDH-like"/>
    <property type="match status" value="1"/>
</dbReference>